<comment type="caution">
    <text evidence="1">The sequence shown here is derived from an EMBL/GenBank/DDBJ whole genome shotgun (WGS) entry which is preliminary data.</text>
</comment>
<evidence type="ECO:0000313" key="1">
    <source>
        <dbReference type="EMBL" id="OBZ77244.1"/>
    </source>
</evidence>
<proteinExistence type="predicted"/>
<gene>
    <name evidence="1" type="ORF">A0H81_02107</name>
</gene>
<evidence type="ECO:0000313" key="2">
    <source>
        <dbReference type="Proteomes" id="UP000092993"/>
    </source>
</evidence>
<organism evidence="1 2">
    <name type="scientific">Grifola frondosa</name>
    <name type="common">Maitake</name>
    <name type="synonym">Polyporus frondosus</name>
    <dbReference type="NCBI Taxonomy" id="5627"/>
    <lineage>
        <taxon>Eukaryota</taxon>
        <taxon>Fungi</taxon>
        <taxon>Dikarya</taxon>
        <taxon>Basidiomycota</taxon>
        <taxon>Agaricomycotina</taxon>
        <taxon>Agaricomycetes</taxon>
        <taxon>Polyporales</taxon>
        <taxon>Grifolaceae</taxon>
        <taxon>Grifola</taxon>
    </lineage>
</organism>
<dbReference type="OrthoDB" id="5421239at2759"/>
<keyword evidence="2" id="KW-1185">Reference proteome</keyword>
<protein>
    <submittedName>
        <fullName evidence="1">Uncharacterized protein</fullName>
    </submittedName>
</protein>
<dbReference type="AlphaFoldDB" id="A0A1C7MQL6"/>
<dbReference type="Proteomes" id="UP000092993">
    <property type="component" value="Unassembled WGS sequence"/>
</dbReference>
<accession>A0A1C7MQL6</accession>
<name>A0A1C7MQL6_GRIFR</name>
<dbReference type="EMBL" id="LUGG01000002">
    <property type="protein sequence ID" value="OBZ77244.1"/>
    <property type="molecule type" value="Genomic_DNA"/>
</dbReference>
<sequence>MFGRNGRDHFAPHSSARFEGYYSRVQLDDGGTIAIIFCWVKGAKERANLVFITYMPISDTKTWNALLPKFKYELYPKNIDISGGEHTPKESQQFLLTAPGIGTMNVTPDTIEYDIAIPEKSYLSSCGSITTHRGRTQSP</sequence>
<reference evidence="1 2" key="1">
    <citation type="submission" date="2016-03" db="EMBL/GenBank/DDBJ databases">
        <title>Whole genome sequencing of Grifola frondosa 9006-11.</title>
        <authorList>
            <person name="Min B."/>
            <person name="Park H."/>
            <person name="Kim J.-G."/>
            <person name="Cho H."/>
            <person name="Oh Y.-L."/>
            <person name="Kong W.-S."/>
            <person name="Choi I.-G."/>
        </authorList>
    </citation>
    <scope>NUCLEOTIDE SEQUENCE [LARGE SCALE GENOMIC DNA]</scope>
    <source>
        <strain evidence="1 2">9006-11</strain>
    </source>
</reference>